<accession>A0A9P4J6C0</accession>
<dbReference type="AlphaFoldDB" id="A0A9P4J6C0"/>
<dbReference type="GO" id="GO:0016747">
    <property type="term" value="F:acyltransferase activity, transferring groups other than amino-acyl groups"/>
    <property type="evidence" value="ECO:0007669"/>
    <property type="project" value="InterPro"/>
</dbReference>
<dbReference type="OrthoDB" id="64477at2759"/>
<dbReference type="PROSITE" id="PS51186">
    <property type="entry name" value="GNAT"/>
    <property type="match status" value="1"/>
</dbReference>
<dbReference type="PANTHER" id="PTHR43415:SF3">
    <property type="entry name" value="GNAT-FAMILY ACETYLTRANSFERASE"/>
    <property type="match status" value="1"/>
</dbReference>
<dbReference type="CDD" id="cd04301">
    <property type="entry name" value="NAT_SF"/>
    <property type="match status" value="1"/>
</dbReference>
<sequence length="214" mass="23913">MPNTVWASDRLIYRAVENDDEAFMIEINAHETDYLNASPYLPRPIGKKSTEGALKWLQESLLGVIVCLPPEGVDAAAVSPAVLTDTNKDAAKDKPKPTPIGFISLSNSPPHFAHHRNTSMAITIASKYQGKGYGSEGIKWALEWAFMHANLHRVEIGAFEFNKGASALYKRLGFVYEGTKRKHFWANGRYVDAIELAMLDEEWFARYGPKNQEA</sequence>
<proteinExistence type="predicted"/>
<evidence type="ECO:0000313" key="3">
    <source>
        <dbReference type="Proteomes" id="UP000799439"/>
    </source>
</evidence>
<organism evidence="2 3">
    <name type="scientific">Myriangium duriaei CBS 260.36</name>
    <dbReference type="NCBI Taxonomy" id="1168546"/>
    <lineage>
        <taxon>Eukaryota</taxon>
        <taxon>Fungi</taxon>
        <taxon>Dikarya</taxon>
        <taxon>Ascomycota</taxon>
        <taxon>Pezizomycotina</taxon>
        <taxon>Dothideomycetes</taxon>
        <taxon>Dothideomycetidae</taxon>
        <taxon>Myriangiales</taxon>
        <taxon>Myriangiaceae</taxon>
        <taxon>Myriangium</taxon>
    </lineage>
</organism>
<dbReference type="PANTHER" id="PTHR43415">
    <property type="entry name" value="SPERMIDINE N(1)-ACETYLTRANSFERASE"/>
    <property type="match status" value="1"/>
</dbReference>
<evidence type="ECO:0000259" key="1">
    <source>
        <dbReference type="PROSITE" id="PS51186"/>
    </source>
</evidence>
<dbReference type="InterPro" id="IPR016181">
    <property type="entry name" value="Acyl_CoA_acyltransferase"/>
</dbReference>
<reference evidence="2" key="1">
    <citation type="journal article" date="2020" name="Stud. Mycol.">
        <title>101 Dothideomycetes genomes: a test case for predicting lifestyles and emergence of pathogens.</title>
        <authorList>
            <person name="Haridas S."/>
            <person name="Albert R."/>
            <person name="Binder M."/>
            <person name="Bloem J."/>
            <person name="Labutti K."/>
            <person name="Salamov A."/>
            <person name="Andreopoulos B."/>
            <person name="Baker S."/>
            <person name="Barry K."/>
            <person name="Bills G."/>
            <person name="Bluhm B."/>
            <person name="Cannon C."/>
            <person name="Castanera R."/>
            <person name="Culley D."/>
            <person name="Daum C."/>
            <person name="Ezra D."/>
            <person name="Gonzalez J."/>
            <person name="Henrissat B."/>
            <person name="Kuo A."/>
            <person name="Liang C."/>
            <person name="Lipzen A."/>
            <person name="Lutzoni F."/>
            <person name="Magnuson J."/>
            <person name="Mondo S."/>
            <person name="Nolan M."/>
            <person name="Ohm R."/>
            <person name="Pangilinan J."/>
            <person name="Park H.-J."/>
            <person name="Ramirez L."/>
            <person name="Alfaro M."/>
            <person name="Sun H."/>
            <person name="Tritt A."/>
            <person name="Yoshinaga Y."/>
            <person name="Zwiers L.-H."/>
            <person name="Turgeon B."/>
            <person name="Goodwin S."/>
            <person name="Spatafora J."/>
            <person name="Crous P."/>
            <person name="Grigoriev I."/>
        </authorList>
    </citation>
    <scope>NUCLEOTIDE SEQUENCE</scope>
    <source>
        <strain evidence="2">CBS 260.36</strain>
    </source>
</reference>
<comment type="caution">
    <text evidence="2">The sequence shown here is derived from an EMBL/GenBank/DDBJ whole genome shotgun (WGS) entry which is preliminary data.</text>
</comment>
<gene>
    <name evidence="2" type="ORF">K461DRAFT_92129</name>
</gene>
<dbReference type="EMBL" id="ML996082">
    <property type="protein sequence ID" value="KAF2156202.1"/>
    <property type="molecule type" value="Genomic_DNA"/>
</dbReference>
<dbReference type="InterPro" id="IPR000182">
    <property type="entry name" value="GNAT_dom"/>
</dbReference>
<name>A0A9P4J6C0_9PEZI</name>
<dbReference type="Proteomes" id="UP000799439">
    <property type="component" value="Unassembled WGS sequence"/>
</dbReference>
<feature type="domain" description="N-acetyltransferase" evidence="1">
    <location>
        <begin position="40"/>
        <end position="201"/>
    </location>
</feature>
<dbReference type="Pfam" id="PF13302">
    <property type="entry name" value="Acetyltransf_3"/>
    <property type="match status" value="1"/>
</dbReference>
<evidence type="ECO:0000313" key="2">
    <source>
        <dbReference type="EMBL" id="KAF2156202.1"/>
    </source>
</evidence>
<dbReference type="SUPFAM" id="SSF55729">
    <property type="entry name" value="Acyl-CoA N-acyltransferases (Nat)"/>
    <property type="match status" value="1"/>
</dbReference>
<keyword evidence="3" id="KW-1185">Reference proteome</keyword>
<dbReference type="Gene3D" id="3.40.630.30">
    <property type="match status" value="1"/>
</dbReference>
<protein>
    <submittedName>
        <fullName evidence="2">GNAT family acetyltransferase</fullName>
    </submittedName>
</protein>